<name>A0AA46YLS8_9ACTN</name>
<dbReference type="Proteomes" id="UP001164390">
    <property type="component" value="Chromosome"/>
</dbReference>
<proteinExistence type="predicted"/>
<dbReference type="AlphaFoldDB" id="A0AA46YLS8"/>
<dbReference type="SUPFAM" id="SSF46785">
    <property type="entry name" value="Winged helix' DNA-binding domain"/>
    <property type="match status" value="1"/>
</dbReference>
<evidence type="ECO:0000313" key="2">
    <source>
        <dbReference type="EMBL" id="UYM05816.1"/>
    </source>
</evidence>
<reference evidence="2" key="1">
    <citation type="submission" date="2022-01" db="EMBL/GenBank/DDBJ databases">
        <title>Nocardioidaceae gen. sp. A5X3R13.</title>
        <authorList>
            <person name="Lopez Marin M.A."/>
            <person name="Uhlik O."/>
        </authorList>
    </citation>
    <scope>NUCLEOTIDE SEQUENCE</scope>
    <source>
        <strain evidence="2">A5X3R13</strain>
    </source>
</reference>
<dbReference type="InterPro" id="IPR036390">
    <property type="entry name" value="WH_DNA-bd_sf"/>
</dbReference>
<protein>
    <submittedName>
        <fullName evidence="2">PadR family transcriptional regulator</fullName>
    </submittedName>
</protein>
<dbReference type="PANTHER" id="PTHR43252:SF2">
    <property type="entry name" value="TRANSCRIPTION REGULATOR, PADR-LIKE FAMILY"/>
    <property type="match status" value="1"/>
</dbReference>
<dbReference type="PANTHER" id="PTHR43252">
    <property type="entry name" value="TRANSCRIPTIONAL REGULATOR YQJI"/>
    <property type="match status" value="1"/>
</dbReference>
<feature type="domain" description="Transcription regulator PadR N-terminal" evidence="1">
    <location>
        <begin position="12"/>
        <end position="86"/>
    </location>
</feature>
<sequence>MPAFPTPLSISVLALLNERPMHPYEMYQLLLERHEDRIVKVRPGSLYHVVERLEDRELVEATGTERAGNRPERTTYAISDSGRSTLVTWIDDSVRTPVNEYPIFPLALSELHNLPKEDAVAAIKARVAGLDELIAETDHLIKYAHDADVYEAYWFSADYLRTKNVAERDWLRTTVSRIEKGDLPWPHGRN</sequence>
<organism evidence="2 3">
    <name type="scientific">Solicola gregarius</name>
    <dbReference type="NCBI Taxonomy" id="2908642"/>
    <lineage>
        <taxon>Bacteria</taxon>
        <taxon>Bacillati</taxon>
        <taxon>Actinomycetota</taxon>
        <taxon>Actinomycetes</taxon>
        <taxon>Propionibacteriales</taxon>
        <taxon>Nocardioidaceae</taxon>
        <taxon>Solicola</taxon>
    </lineage>
</organism>
<evidence type="ECO:0000313" key="3">
    <source>
        <dbReference type="Proteomes" id="UP001164390"/>
    </source>
</evidence>
<accession>A0AA46YLS8</accession>
<dbReference type="RefSeq" id="WP_271634642.1">
    <property type="nucleotide sequence ID" value="NZ_CP094970.1"/>
</dbReference>
<keyword evidence="3" id="KW-1185">Reference proteome</keyword>
<dbReference type="InterPro" id="IPR036388">
    <property type="entry name" value="WH-like_DNA-bd_sf"/>
</dbReference>
<gene>
    <name evidence="2" type="ORF">L0C25_01680</name>
</gene>
<evidence type="ECO:0000259" key="1">
    <source>
        <dbReference type="Pfam" id="PF03551"/>
    </source>
</evidence>
<dbReference type="Pfam" id="PF03551">
    <property type="entry name" value="PadR"/>
    <property type="match status" value="1"/>
</dbReference>
<dbReference type="InterPro" id="IPR005149">
    <property type="entry name" value="Tscrpt_reg_PadR_N"/>
</dbReference>
<dbReference type="EMBL" id="CP094970">
    <property type="protein sequence ID" value="UYM05816.1"/>
    <property type="molecule type" value="Genomic_DNA"/>
</dbReference>
<dbReference type="KEGG" id="sgrg:L0C25_01680"/>
<dbReference type="Gene3D" id="1.10.10.10">
    <property type="entry name" value="Winged helix-like DNA-binding domain superfamily/Winged helix DNA-binding domain"/>
    <property type="match status" value="1"/>
</dbReference>